<comment type="caution">
    <text evidence="5">The sequence shown here is derived from an EMBL/GenBank/DDBJ whole genome shotgun (WGS) entry which is preliminary data.</text>
</comment>
<dbReference type="GO" id="GO:0003677">
    <property type="term" value="F:DNA binding"/>
    <property type="evidence" value="ECO:0007669"/>
    <property type="project" value="UniProtKB-KW"/>
</dbReference>
<dbReference type="SMART" id="SM00895">
    <property type="entry name" value="FCD"/>
    <property type="match status" value="1"/>
</dbReference>
<organism evidence="5 6">
    <name type="scientific">Rhodococcoides kyotonense</name>
    <dbReference type="NCBI Taxonomy" id="398843"/>
    <lineage>
        <taxon>Bacteria</taxon>
        <taxon>Bacillati</taxon>
        <taxon>Actinomycetota</taxon>
        <taxon>Actinomycetes</taxon>
        <taxon>Mycobacteriales</taxon>
        <taxon>Nocardiaceae</taxon>
        <taxon>Rhodococcoides</taxon>
    </lineage>
</organism>
<keyword evidence="6" id="KW-1185">Reference proteome</keyword>
<dbReference type="InterPro" id="IPR000524">
    <property type="entry name" value="Tscrpt_reg_HTH_GntR"/>
</dbReference>
<evidence type="ECO:0000313" key="6">
    <source>
        <dbReference type="Proteomes" id="UP000077519"/>
    </source>
</evidence>
<dbReference type="AlphaFoldDB" id="A0A177YJ78"/>
<keyword evidence="2" id="KW-0238">DNA-binding</keyword>
<keyword evidence="1" id="KW-0805">Transcription regulation</keyword>
<dbReference type="Gene3D" id="1.10.10.10">
    <property type="entry name" value="Winged helix-like DNA-binding domain superfamily/Winged helix DNA-binding domain"/>
    <property type="match status" value="1"/>
</dbReference>
<dbReference type="InterPro" id="IPR036390">
    <property type="entry name" value="WH_DNA-bd_sf"/>
</dbReference>
<dbReference type="RefSeq" id="WP_068423554.1">
    <property type="nucleotide sequence ID" value="NZ_LVHI01000009.1"/>
</dbReference>
<name>A0A177YJ78_9NOCA</name>
<dbReference type="Proteomes" id="UP000077519">
    <property type="component" value="Unassembled WGS sequence"/>
</dbReference>
<dbReference type="SUPFAM" id="SSF48008">
    <property type="entry name" value="GntR ligand-binding domain-like"/>
    <property type="match status" value="1"/>
</dbReference>
<evidence type="ECO:0000313" key="5">
    <source>
        <dbReference type="EMBL" id="OAK55563.1"/>
    </source>
</evidence>
<evidence type="ECO:0000256" key="1">
    <source>
        <dbReference type="ARBA" id="ARBA00023015"/>
    </source>
</evidence>
<dbReference type="InterPro" id="IPR008920">
    <property type="entry name" value="TF_FadR/GntR_C"/>
</dbReference>
<dbReference type="InterPro" id="IPR011711">
    <property type="entry name" value="GntR_C"/>
</dbReference>
<sequence>MAERRRTATSGVSALRRRPQLSEDVANHVRHVVMSGEIRPGDFIRLDETAAELGVSVTPVREALLTLRGEGMVELVPHRGYVVSPLTPDDIVDIFWLQGQIAVELVRRAAPRITPDVIAELEKFNAELSDAVEKSQPNEVEIAEFEFHRVLNRLAEASKLAWFLNNATRYTPTRLYAVDLDWGREAVRSHEQLIAALKASDVDEACRLMQQQFTDCAERLVAYRDS</sequence>
<gene>
    <name evidence="5" type="ORF">A3K89_19620</name>
</gene>
<reference evidence="5 6" key="1">
    <citation type="submission" date="2016-03" db="EMBL/GenBank/DDBJ databases">
        <title>Genome sequence of Rhodococcus kyotonensis KB10.</title>
        <authorList>
            <person name="Jeong H."/>
            <person name="Hong C.E."/>
            <person name="Jo S.H."/>
            <person name="Park J.M."/>
        </authorList>
    </citation>
    <scope>NUCLEOTIDE SEQUENCE [LARGE SCALE GENOMIC DNA]</scope>
    <source>
        <strain evidence="5 6">KB10</strain>
    </source>
</reference>
<evidence type="ECO:0000259" key="4">
    <source>
        <dbReference type="PROSITE" id="PS50949"/>
    </source>
</evidence>
<dbReference type="PANTHER" id="PTHR43537">
    <property type="entry name" value="TRANSCRIPTIONAL REGULATOR, GNTR FAMILY"/>
    <property type="match status" value="1"/>
</dbReference>
<dbReference type="EMBL" id="LVHI01000009">
    <property type="protein sequence ID" value="OAK55563.1"/>
    <property type="molecule type" value="Genomic_DNA"/>
</dbReference>
<evidence type="ECO:0000256" key="3">
    <source>
        <dbReference type="ARBA" id="ARBA00023163"/>
    </source>
</evidence>
<dbReference type="PANTHER" id="PTHR43537:SF24">
    <property type="entry name" value="GLUCONATE OPERON TRANSCRIPTIONAL REPRESSOR"/>
    <property type="match status" value="1"/>
</dbReference>
<dbReference type="InterPro" id="IPR036388">
    <property type="entry name" value="WH-like_DNA-bd_sf"/>
</dbReference>
<keyword evidence="3" id="KW-0804">Transcription</keyword>
<accession>A0A177YJ78</accession>
<dbReference type="Pfam" id="PF00392">
    <property type="entry name" value="GntR"/>
    <property type="match status" value="1"/>
</dbReference>
<dbReference type="Pfam" id="PF07729">
    <property type="entry name" value="FCD"/>
    <property type="match status" value="1"/>
</dbReference>
<proteinExistence type="predicted"/>
<evidence type="ECO:0000256" key="2">
    <source>
        <dbReference type="ARBA" id="ARBA00023125"/>
    </source>
</evidence>
<dbReference type="Gene3D" id="1.20.120.530">
    <property type="entry name" value="GntR ligand-binding domain-like"/>
    <property type="match status" value="1"/>
</dbReference>
<dbReference type="GO" id="GO:0003700">
    <property type="term" value="F:DNA-binding transcription factor activity"/>
    <property type="evidence" value="ECO:0007669"/>
    <property type="project" value="InterPro"/>
</dbReference>
<dbReference type="SMART" id="SM00345">
    <property type="entry name" value="HTH_GNTR"/>
    <property type="match status" value="1"/>
</dbReference>
<feature type="domain" description="HTH gntR-type" evidence="4">
    <location>
        <begin position="19"/>
        <end position="86"/>
    </location>
</feature>
<protein>
    <submittedName>
        <fullName evidence="5">GntR family transcriptional regulator</fullName>
    </submittedName>
</protein>
<dbReference type="CDD" id="cd07377">
    <property type="entry name" value="WHTH_GntR"/>
    <property type="match status" value="1"/>
</dbReference>
<dbReference type="PROSITE" id="PS50949">
    <property type="entry name" value="HTH_GNTR"/>
    <property type="match status" value="1"/>
</dbReference>
<dbReference type="SUPFAM" id="SSF46785">
    <property type="entry name" value="Winged helix' DNA-binding domain"/>
    <property type="match status" value="1"/>
</dbReference>